<evidence type="ECO:0000259" key="7">
    <source>
        <dbReference type="PROSITE" id="PS50111"/>
    </source>
</evidence>
<organism evidence="9 10">
    <name type="scientific">Mangrovibacter plantisponsor</name>
    <dbReference type="NCBI Taxonomy" id="451513"/>
    <lineage>
        <taxon>Bacteria</taxon>
        <taxon>Pseudomonadati</taxon>
        <taxon>Pseudomonadota</taxon>
        <taxon>Gammaproteobacteria</taxon>
        <taxon>Enterobacterales</taxon>
        <taxon>Enterobacteriaceae</taxon>
        <taxon>Mangrovibacter</taxon>
    </lineage>
</organism>
<proteinExistence type="inferred from homology"/>
<dbReference type="PROSITE" id="PS50111">
    <property type="entry name" value="CHEMOTAXIS_TRANSDUC_2"/>
    <property type="match status" value="1"/>
</dbReference>
<keyword evidence="10" id="KW-1185">Reference proteome</keyword>
<comment type="subcellular location">
    <subcellularLocation>
        <location evidence="1">Cell inner membrane</location>
        <topology evidence="1">Multi-pass membrane protein</topology>
    </subcellularLocation>
</comment>
<dbReference type="PANTHER" id="PTHR32089">
    <property type="entry name" value="METHYL-ACCEPTING CHEMOTAXIS PROTEIN MCPB"/>
    <property type="match status" value="1"/>
</dbReference>
<dbReference type="InterPro" id="IPR003660">
    <property type="entry name" value="HAMP_dom"/>
</dbReference>
<dbReference type="AlphaFoldDB" id="A0A317PZ88"/>
<feature type="transmembrane region" description="Helical" evidence="6">
    <location>
        <begin position="12"/>
        <end position="30"/>
    </location>
</feature>
<evidence type="ECO:0000256" key="6">
    <source>
        <dbReference type="SAM" id="Phobius"/>
    </source>
</evidence>
<gene>
    <name evidence="9" type="ORF">DES37_10930</name>
</gene>
<dbReference type="RefSeq" id="WP_110026577.1">
    <property type="nucleotide sequence ID" value="NZ_QGTS01000009.1"/>
</dbReference>
<dbReference type="OrthoDB" id="2489132at2"/>
<dbReference type="GO" id="GO:0007165">
    <property type="term" value="P:signal transduction"/>
    <property type="evidence" value="ECO:0007669"/>
    <property type="project" value="UniProtKB-KW"/>
</dbReference>
<keyword evidence="6" id="KW-0812">Transmembrane</keyword>
<keyword evidence="6" id="KW-0472">Membrane</keyword>
<feature type="transmembrane region" description="Helical" evidence="6">
    <location>
        <begin position="169"/>
        <end position="196"/>
    </location>
</feature>
<dbReference type="GO" id="GO:0006935">
    <property type="term" value="P:chemotaxis"/>
    <property type="evidence" value="ECO:0007669"/>
    <property type="project" value="UniProtKB-KW"/>
</dbReference>
<protein>
    <submittedName>
        <fullName evidence="9">Methyl-accepting chemotaxis protein</fullName>
    </submittedName>
</protein>
<evidence type="ECO:0000259" key="8">
    <source>
        <dbReference type="PROSITE" id="PS50885"/>
    </source>
</evidence>
<feature type="domain" description="Methyl-accepting transducer" evidence="7">
    <location>
        <begin position="253"/>
        <end position="489"/>
    </location>
</feature>
<keyword evidence="6" id="KW-1133">Transmembrane helix</keyword>
<keyword evidence="2" id="KW-0145">Chemotaxis</keyword>
<evidence type="ECO:0000256" key="5">
    <source>
        <dbReference type="PROSITE-ProRule" id="PRU00284"/>
    </source>
</evidence>
<evidence type="ECO:0000256" key="4">
    <source>
        <dbReference type="ARBA" id="ARBA00029447"/>
    </source>
</evidence>
<dbReference type="InterPro" id="IPR004089">
    <property type="entry name" value="MCPsignal_dom"/>
</dbReference>
<comment type="caution">
    <text evidence="9">The sequence shown here is derived from an EMBL/GenBank/DDBJ whole genome shotgun (WGS) entry which is preliminary data.</text>
</comment>
<name>A0A317PZ88_9ENTR</name>
<sequence length="525" mass="57133">MRFFKKISTKMALMAIIIICAGFTVTTWVTQQHVSRAFIERELSSKQVISKFLAQSISPSVKFRKADRVNDEVVALAKQTGKDMSFSAVFTNENTIFSSYGDDKQALATLETLLTKNKTNLSGGAIQSLVTDDAIFLLVPVLNAKDNAWLGTLGLTWSLSTIKEKIHSLIMGLMSVAIPVVLVVIAFLLPCMRYLVFRPISQINRLAAELAHGEGDLQRRIIYKRQDELQELCSNINQFIQKVQEALGEVTRQSAALTQIATESRRVSEDANLAAQSQRKNLASMSHSLTGMLASIKKVANNAANAESATNDAQQLSDEVKTTIDYNRTVIGTLASEVENAAMAIARLSDDSKQIGSIVDVIQNIADQTNLLALNAAIEAACAGSHGRGFSVVADEVRTLANKTQSSTKEIKAMIATLQSESQDAANIMVQGRDNARNSVEHAEQAREALIRITSEVEEISSVNTQIATATQMQSETAENLIMDIANLNKLSDSSADSAAQAARMGAELFDLIEKTQQTLARFKV</sequence>
<dbReference type="CDD" id="cd06225">
    <property type="entry name" value="HAMP"/>
    <property type="match status" value="1"/>
</dbReference>
<dbReference type="Pfam" id="PF00672">
    <property type="entry name" value="HAMP"/>
    <property type="match status" value="1"/>
</dbReference>
<evidence type="ECO:0000313" key="10">
    <source>
        <dbReference type="Proteomes" id="UP000246744"/>
    </source>
</evidence>
<dbReference type="CDD" id="cd11386">
    <property type="entry name" value="MCP_signal"/>
    <property type="match status" value="1"/>
</dbReference>
<dbReference type="Pfam" id="PF00015">
    <property type="entry name" value="MCPsignal"/>
    <property type="match status" value="1"/>
</dbReference>
<dbReference type="PANTHER" id="PTHR32089:SF70">
    <property type="entry name" value="ENERGY TAXIS MODULATING METHYL ACCEPTING SENSORY TRANSDUCER"/>
    <property type="match status" value="1"/>
</dbReference>
<dbReference type="EMBL" id="QGTS01000009">
    <property type="protein sequence ID" value="PWW06912.1"/>
    <property type="molecule type" value="Genomic_DNA"/>
</dbReference>
<dbReference type="Proteomes" id="UP000246744">
    <property type="component" value="Unassembled WGS sequence"/>
</dbReference>
<dbReference type="SUPFAM" id="SSF58104">
    <property type="entry name" value="Methyl-accepting chemotaxis protein (MCP) signaling domain"/>
    <property type="match status" value="1"/>
</dbReference>
<evidence type="ECO:0000256" key="2">
    <source>
        <dbReference type="ARBA" id="ARBA00022500"/>
    </source>
</evidence>
<evidence type="ECO:0000313" key="9">
    <source>
        <dbReference type="EMBL" id="PWW06912.1"/>
    </source>
</evidence>
<dbReference type="SMART" id="SM00304">
    <property type="entry name" value="HAMP"/>
    <property type="match status" value="1"/>
</dbReference>
<dbReference type="GO" id="GO:0005886">
    <property type="term" value="C:plasma membrane"/>
    <property type="evidence" value="ECO:0007669"/>
    <property type="project" value="UniProtKB-SubCell"/>
</dbReference>
<accession>A0A317PZ88</accession>
<dbReference type="Gene3D" id="1.10.287.950">
    <property type="entry name" value="Methyl-accepting chemotaxis protein"/>
    <property type="match status" value="1"/>
</dbReference>
<dbReference type="FunFam" id="1.10.287.950:FF:000001">
    <property type="entry name" value="Methyl-accepting chemotaxis sensory transducer"/>
    <property type="match status" value="1"/>
</dbReference>
<evidence type="ECO:0000256" key="3">
    <source>
        <dbReference type="ARBA" id="ARBA00023224"/>
    </source>
</evidence>
<evidence type="ECO:0000256" key="1">
    <source>
        <dbReference type="ARBA" id="ARBA00004429"/>
    </source>
</evidence>
<keyword evidence="3 5" id="KW-0807">Transducer</keyword>
<dbReference type="SMART" id="SM00283">
    <property type="entry name" value="MA"/>
    <property type="match status" value="1"/>
</dbReference>
<comment type="similarity">
    <text evidence="4">Belongs to the methyl-accepting chemotaxis (MCP) protein family.</text>
</comment>
<reference evidence="9 10" key="1">
    <citation type="submission" date="2018-05" db="EMBL/GenBank/DDBJ databases">
        <title>Genomic Encyclopedia of Type Strains, Phase IV (KMG-IV): sequencing the most valuable type-strain genomes for metagenomic binning, comparative biology and taxonomic classification.</title>
        <authorList>
            <person name="Goeker M."/>
        </authorList>
    </citation>
    <scope>NUCLEOTIDE SEQUENCE [LARGE SCALE GENOMIC DNA]</scope>
    <source>
        <strain evidence="9 10">DSM 19579</strain>
    </source>
</reference>
<feature type="domain" description="HAMP" evidence="8">
    <location>
        <begin position="194"/>
        <end position="248"/>
    </location>
</feature>
<dbReference type="PROSITE" id="PS50885">
    <property type="entry name" value="HAMP"/>
    <property type="match status" value="1"/>
</dbReference>